<gene>
    <name evidence="2" type="ordered locus">MSMEI_1272</name>
</gene>
<name>I7FFV8_MYCS2</name>
<reference evidence="2 3" key="1">
    <citation type="journal article" date="2007" name="Genome Biol.">
        <title>Interrupted coding sequences in Mycobacterium smegmatis: authentic mutations or sequencing errors?</title>
        <authorList>
            <person name="Deshayes C."/>
            <person name="Perrodou E."/>
            <person name="Gallien S."/>
            <person name="Euphrasie D."/>
            <person name="Schaeffer C."/>
            <person name="Van-Dorsselaer A."/>
            <person name="Poch O."/>
            <person name="Lecompte O."/>
            <person name="Reyrat J.M."/>
        </authorList>
    </citation>
    <scope>NUCLEOTIDE SEQUENCE [LARGE SCALE GENOMIC DNA]</scope>
    <source>
        <strain evidence="3">ATCC 700084 / mc(2)155</strain>
    </source>
</reference>
<organism evidence="2 3">
    <name type="scientific">Mycolicibacterium smegmatis (strain ATCC 700084 / mc(2)155)</name>
    <name type="common">Mycobacterium smegmatis</name>
    <dbReference type="NCBI Taxonomy" id="246196"/>
    <lineage>
        <taxon>Bacteria</taxon>
        <taxon>Bacillati</taxon>
        <taxon>Actinomycetota</taxon>
        <taxon>Actinomycetes</taxon>
        <taxon>Mycobacteriales</taxon>
        <taxon>Mycobacteriaceae</taxon>
        <taxon>Mycolicibacterium</taxon>
    </lineage>
</organism>
<dbReference type="Proteomes" id="UP000006158">
    <property type="component" value="Chromosome"/>
</dbReference>
<feature type="domain" description="Transposase DDE" evidence="1">
    <location>
        <begin position="28"/>
        <end position="465"/>
    </location>
</feature>
<dbReference type="AlphaFoldDB" id="I7FFV8"/>
<dbReference type="InterPro" id="IPR025668">
    <property type="entry name" value="Tnp_DDE_dom"/>
</dbReference>
<dbReference type="InterPro" id="IPR047960">
    <property type="entry name" value="Transpos_IS1380"/>
</dbReference>
<protein>
    <recommendedName>
        <fullName evidence="1">Transposase DDE domain-containing protein</fullName>
    </recommendedName>
</protein>
<dbReference type="Pfam" id="PF13701">
    <property type="entry name" value="DDE_Tnp_1_4"/>
    <property type="match status" value="1"/>
</dbReference>
<dbReference type="PATRIC" id="fig|246196.56.peg.1321"/>
<dbReference type="NCBIfam" id="NF033539">
    <property type="entry name" value="transpos_IS1380"/>
    <property type="match status" value="1"/>
</dbReference>
<evidence type="ECO:0000313" key="3">
    <source>
        <dbReference type="Proteomes" id="UP000006158"/>
    </source>
</evidence>
<dbReference type="KEGG" id="msg:MSMEI_1272"/>
<dbReference type="EMBL" id="CP001663">
    <property type="protein sequence ID" value="AFP37748.1"/>
    <property type="molecule type" value="Genomic_DNA"/>
</dbReference>
<evidence type="ECO:0000313" key="2">
    <source>
        <dbReference type="EMBL" id="AFP37748.1"/>
    </source>
</evidence>
<evidence type="ECO:0000259" key="1">
    <source>
        <dbReference type="Pfam" id="PF13701"/>
    </source>
</evidence>
<proteinExistence type="predicted"/>
<reference evidence="2 3" key="2">
    <citation type="journal article" date="2009" name="Genome Res.">
        <title>Ortho-proteogenomics: multiple proteomes investigation through orthology and a new MS-based protocol.</title>
        <authorList>
            <person name="Gallien S."/>
            <person name="Perrodou E."/>
            <person name="Carapito C."/>
            <person name="Deshayes C."/>
            <person name="Reyrat J.M."/>
            <person name="Van Dorsselaer A."/>
            <person name="Poch O."/>
            <person name="Schaeffer C."/>
            <person name="Lecompte O."/>
        </authorList>
    </citation>
    <scope>NUCLEOTIDE SEQUENCE [LARGE SCALE GENOMIC DNA]</scope>
    <source>
        <strain evidence="3">ATCC 700084 / mc(2)155</strain>
    </source>
</reference>
<accession>I7FFV8</accession>
<sequence length="483" mass="51726">MELPHFDQPTVRKALPVQVSHRFAVSSAVFDDAHLVSCAGLVPVMTLAAQTGLPKLLADKISIPAPKIKSGSANPSPKLTTVIAGMCVGADSIDDLDLVRGGGMKTLFGGVYAPSTVGTLLREFTFGHARQLESVLRHHLAALCARVDLLPGSDTGAFIDIDSLLRPVYGHAKQGASYGHTKIAGKQVLRKGLSPLATTISTPGAAPVIAGMRLRAGKTSSGKGAGRMVAQAIATARAAGVRGQLLVRGDSSYGTRSVVGACRAHNAHFSVVMTRNTAVDRAISSIDEQAWEPVNYPGAVRDPDTGDWISDAEVAEVSYTAFASTKDRFTARLVVRRVKDARFRDALFPVWRYHPFFTNTDLPTAEADITHRQHAIIETVFADLIDGPLAHMPSGQFGANSAWVLCAAIAHNLLRAAGVLAGGAHVVARGATLRRKIVNIPARLARPQRRPILHLPEHWPWTEHWLTLWRNTIGYSPPLPATT</sequence>